<dbReference type="Proteomes" id="UP001266305">
    <property type="component" value="Unassembled WGS sequence"/>
</dbReference>
<dbReference type="EMBL" id="JASSZA010000001">
    <property type="protein sequence ID" value="KAK2121209.1"/>
    <property type="molecule type" value="Genomic_DNA"/>
</dbReference>
<reference evidence="1 2" key="1">
    <citation type="submission" date="2023-05" db="EMBL/GenBank/DDBJ databases">
        <title>B98-5 Cell Line De Novo Hybrid Assembly: An Optical Mapping Approach.</title>
        <authorList>
            <person name="Kananen K."/>
            <person name="Auerbach J.A."/>
            <person name="Kautto E."/>
            <person name="Blachly J.S."/>
        </authorList>
    </citation>
    <scope>NUCLEOTIDE SEQUENCE [LARGE SCALE GENOMIC DNA]</scope>
    <source>
        <strain evidence="1">B95-8</strain>
        <tissue evidence="1">Cell line</tissue>
    </source>
</reference>
<protein>
    <submittedName>
        <fullName evidence="1">Uncharacterized protein</fullName>
    </submittedName>
</protein>
<accession>A0ABQ9WJU1</accession>
<name>A0ABQ9WJU1_SAGOE</name>
<sequence>MNAKKPLLCEAVAMLVQGLLMGPSRPQPRGCSTASALGFCLGLTFGICADTSVHFALCSFQPSTVLTGAQRLGYPRFPSWRVRESSMLTCLLQCSRTWAMVSSSESAFAATHQLKSSEASVGQIAQGCFRCLQERSRTHVFTHKMTKFSIPKLLYSAFLSHRPLCSGPGQPCQVHLVTCKFLELS</sequence>
<proteinExistence type="predicted"/>
<evidence type="ECO:0000313" key="1">
    <source>
        <dbReference type="EMBL" id="KAK2121209.1"/>
    </source>
</evidence>
<evidence type="ECO:0000313" key="2">
    <source>
        <dbReference type="Proteomes" id="UP001266305"/>
    </source>
</evidence>
<comment type="caution">
    <text evidence="1">The sequence shown here is derived from an EMBL/GenBank/DDBJ whole genome shotgun (WGS) entry which is preliminary data.</text>
</comment>
<gene>
    <name evidence="1" type="ORF">P7K49_002595</name>
</gene>
<organism evidence="1 2">
    <name type="scientific">Saguinus oedipus</name>
    <name type="common">Cotton-top tamarin</name>
    <name type="synonym">Oedipomidas oedipus</name>
    <dbReference type="NCBI Taxonomy" id="9490"/>
    <lineage>
        <taxon>Eukaryota</taxon>
        <taxon>Metazoa</taxon>
        <taxon>Chordata</taxon>
        <taxon>Craniata</taxon>
        <taxon>Vertebrata</taxon>
        <taxon>Euteleostomi</taxon>
        <taxon>Mammalia</taxon>
        <taxon>Eutheria</taxon>
        <taxon>Euarchontoglires</taxon>
        <taxon>Primates</taxon>
        <taxon>Haplorrhini</taxon>
        <taxon>Platyrrhini</taxon>
        <taxon>Cebidae</taxon>
        <taxon>Callitrichinae</taxon>
        <taxon>Saguinus</taxon>
    </lineage>
</organism>
<keyword evidence="2" id="KW-1185">Reference proteome</keyword>